<dbReference type="GeneID" id="111318154"/>
<feature type="compositionally biased region" description="Polar residues" evidence="2">
    <location>
        <begin position="169"/>
        <end position="189"/>
    </location>
</feature>
<evidence type="ECO:0000313" key="5">
    <source>
        <dbReference type="RefSeq" id="XP_022776572.1"/>
    </source>
</evidence>
<keyword evidence="1" id="KW-0479">Metal-binding</keyword>
<protein>
    <submittedName>
        <fullName evidence="5">Uncharacterized protein LOC111318154</fullName>
    </submittedName>
</protein>
<dbReference type="Pfam" id="PF04640">
    <property type="entry name" value="PLATZ"/>
    <property type="match status" value="1"/>
</dbReference>
<evidence type="ECO:0000313" key="4">
    <source>
        <dbReference type="Proteomes" id="UP000515121"/>
    </source>
</evidence>
<dbReference type="AlphaFoldDB" id="A0A6P6BHI9"/>
<sequence length="221" mass="25088">MVGSGLYIKKETDWLSTLLESDFFGPCSDHQDLRKNEKNVFCIDCSHEFCRHCMAHSQHRSLQICKYVYQDVVRLQEMQKHLDCTKIQTYKINGEKAVHLNPRPQAKDAKPSTKSKTGAACDACRRYLQDPPNRFCSIACKVSAVDVKPKDQSEKMELPIQEIPDLSWKDNQNSETSSGEKQSSLSSTDVSEEIKTLGSASLKPRKRVNKRKGIPRRAPLS</sequence>
<dbReference type="PROSITE" id="PS50119">
    <property type="entry name" value="ZF_BBOX"/>
    <property type="match status" value="1"/>
</dbReference>
<evidence type="ECO:0000256" key="1">
    <source>
        <dbReference type="PROSITE-ProRule" id="PRU00024"/>
    </source>
</evidence>
<keyword evidence="1" id="KW-0862">Zinc</keyword>
<keyword evidence="4" id="KW-1185">Reference proteome</keyword>
<feature type="domain" description="B box-type" evidence="3">
    <location>
        <begin position="27"/>
        <end position="63"/>
    </location>
</feature>
<dbReference type="PANTHER" id="PTHR31065:SF41">
    <property type="entry name" value="PLATZ TRANSCRIPTION FACTOR FAMILY PROTEIN"/>
    <property type="match status" value="1"/>
</dbReference>
<dbReference type="RefSeq" id="XP_022776572.1">
    <property type="nucleotide sequence ID" value="XM_022920837.1"/>
</dbReference>
<dbReference type="Proteomes" id="UP000515121">
    <property type="component" value="Unplaced"/>
</dbReference>
<dbReference type="OrthoDB" id="724537at2759"/>
<reference evidence="5" key="1">
    <citation type="submission" date="2025-08" db="UniProtKB">
        <authorList>
            <consortium name="RefSeq"/>
        </authorList>
    </citation>
    <scope>IDENTIFICATION</scope>
    <source>
        <tissue evidence="5">Fruit stalk</tissue>
    </source>
</reference>
<feature type="region of interest" description="Disordered" evidence="2">
    <location>
        <begin position="96"/>
        <end position="117"/>
    </location>
</feature>
<dbReference type="InterPro" id="IPR006734">
    <property type="entry name" value="PLATZ"/>
</dbReference>
<feature type="compositionally biased region" description="Basic residues" evidence="2">
    <location>
        <begin position="203"/>
        <end position="215"/>
    </location>
</feature>
<dbReference type="PANTHER" id="PTHR31065">
    <property type="entry name" value="PLATZ TRANSCRIPTION FACTOR FAMILY PROTEIN"/>
    <property type="match status" value="1"/>
</dbReference>
<feature type="region of interest" description="Disordered" evidence="2">
    <location>
        <begin position="151"/>
        <end position="221"/>
    </location>
</feature>
<dbReference type="InterPro" id="IPR000315">
    <property type="entry name" value="Znf_B-box"/>
</dbReference>
<evidence type="ECO:0000256" key="2">
    <source>
        <dbReference type="SAM" id="MobiDB-lite"/>
    </source>
</evidence>
<gene>
    <name evidence="5" type="primary">LOC111318154</name>
</gene>
<keyword evidence="1" id="KW-0863">Zinc-finger</keyword>
<organism evidence="4 5">
    <name type="scientific">Durio zibethinus</name>
    <name type="common">Durian</name>
    <dbReference type="NCBI Taxonomy" id="66656"/>
    <lineage>
        <taxon>Eukaryota</taxon>
        <taxon>Viridiplantae</taxon>
        <taxon>Streptophyta</taxon>
        <taxon>Embryophyta</taxon>
        <taxon>Tracheophyta</taxon>
        <taxon>Spermatophyta</taxon>
        <taxon>Magnoliopsida</taxon>
        <taxon>eudicotyledons</taxon>
        <taxon>Gunneridae</taxon>
        <taxon>Pentapetalae</taxon>
        <taxon>rosids</taxon>
        <taxon>malvids</taxon>
        <taxon>Malvales</taxon>
        <taxon>Malvaceae</taxon>
        <taxon>Helicteroideae</taxon>
        <taxon>Durio</taxon>
    </lineage>
</organism>
<proteinExistence type="predicted"/>
<name>A0A6P6BHI9_DURZI</name>
<dbReference type="GO" id="GO:0008270">
    <property type="term" value="F:zinc ion binding"/>
    <property type="evidence" value="ECO:0007669"/>
    <property type="project" value="UniProtKB-KW"/>
</dbReference>
<accession>A0A6P6BHI9</accession>
<dbReference type="KEGG" id="dzi:111318154"/>
<evidence type="ECO:0000259" key="3">
    <source>
        <dbReference type="PROSITE" id="PS50119"/>
    </source>
</evidence>